<evidence type="ECO:0000256" key="2">
    <source>
        <dbReference type="SAM" id="Phobius"/>
    </source>
</evidence>
<accession>A0A1Y1X3F9</accession>
<keyword evidence="4" id="KW-1185">Reference proteome</keyword>
<feature type="transmembrane region" description="Helical" evidence="2">
    <location>
        <begin position="68"/>
        <end position="88"/>
    </location>
</feature>
<keyword evidence="2" id="KW-0472">Membrane</keyword>
<reference evidence="3 4" key="2">
    <citation type="submission" date="2016-08" db="EMBL/GenBank/DDBJ databases">
        <title>Pervasive Adenine N6-methylation of Active Genes in Fungi.</title>
        <authorList>
            <consortium name="DOE Joint Genome Institute"/>
            <person name="Mondo S.J."/>
            <person name="Dannebaum R.O."/>
            <person name="Kuo R.C."/>
            <person name="Labutti K."/>
            <person name="Haridas S."/>
            <person name="Kuo A."/>
            <person name="Salamov A."/>
            <person name="Ahrendt S.R."/>
            <person name="Lipzen A."/>
            <person name="Sullivan W."/>
            <person name="Andreopoulos W.B."/>
            <person name="Clum A."/>
            <person name="Lindquist E."/>
            <person name="Daum C."/>
            <person name="Ramamoorthy G.K."/>
            <person name="Gryganskyi A."/>
            <person name="Culley D."/>
            <person name="Magnuson J.K."/>
            <person name="James T.Y."/>
            <person name="O'Malley M.A."/>
            <person name="Stajich J.E."/>
            <person name="Spatafora J.W."/>
            <person name="Visel A."/>
            <person name="Grigoriev I.V."/>
        </authorList>
    </citation>
    <scope>NUCLEOTIDE SEQUENCE [LARGE SCALE GENOMIC DNA]</scope>
    <source>
        <strain evidence="3 4">S4</strain>
    </source>
</reference>
<reference evidence="3 4" key="1">
    <citation type="submission" date="2016-08" db="EMBL/GenBank/DDBJ databases">
        <title>A Parts List for Fungal Cellulosomes Revealed by Comparative Genomics.</title>
        <authorList>
            <consortium name="DOE Joint Genome Institute"/>
            <person name="Haitjema C.H."/>
            <person name="Gilmore S.P."/>
            <person name="Henske J.K."/>
            <person name="Solomon K.V."/>
            <person name="De Groot R."/>
            <person name="Kuo A."/>
            <person name="Mondo S.J."/>
            <person name="Salamov A.A."/>
            <person name="Labutti K."/>
            <person name="Zhao Z."/>
            <person name="Chiniquy J."/>
            <person name="Barry K."/>
            <person name="Brewer H.M."/>
            <person name="Purvine S.O."/>
            <person name="Wright A.T."/>
            <person name="Boxma B."/>
            <person name="Van Alen T."/>
            <person name="Hackstein J.H."/>
            <person name="Baker S.E."/>
            <person name="Grigoriev I.V."/>
            <person name="O'Malley M.A."/>
        </authorList>
    </citation>
    <scope>NUCLEOTIDE SEQUENCE [LARGE SCALE GENOMIC DNA]</scope>
    <source>
        <strain evidence="3 4">S4</strain>
    </source>
</reference>
<evidence type="ECO:0000313" key="3">
    <source>
        <dbReference type="EMBL" id="ORX80205.1"/>
    </source>
</evidence>
<sequence>MSKSTIKSLKLNQTQSHSSFESKTTNTNNEKKKKKKSFMEIALAVVKFIMTLPQFLNNEYYRNSFYSQWIDGLVILTQFGFMIVQIFFSRYYSFCQFFATVLLGFEMLCYSIYATYHACIIKKFSRNLYIDCMKNLIATGETEAFENEYNYRCDTFLKDCTSFYEKELKCPISIIEEKMENIHINRKMFLAQVIIIFALIIVFHIKVSNFLRLSDNMTFFKKLRNQNSMKWYHDVLLDKEKVINTMKKDINISLNQINSYIENEENNENTIYDNMMTREANIDNYNNDIIVENRQTTS</sequence>
<keyword evidence="2" id="KW-1133">Transmembrane helix</keyword>
<feature type="compositionally biased region" description="Polar residues" evidence="1">
    <location>
        <begin position="1"/>
        <end position="17"/>
    </location>
</feature>
<gene>
    <name evidence="3" type="ORF">BCR32DRAFT_280741</name>
</gene>
<organism evidence="3 4">
    <name type="scientific">Anaeromyces robustus</name>
    <dbReference type="NCBI Taxonomy" id="1754192"/>
    <lineage>
        <taxon>Eukaryota</taxon>
        <taxon>Fungi</taxon>
        <taxon>Fungi incertae sedis</taxon>
        <taxon>Chytridiomycota</taxon>
        <taxon>Chytridiomycota incertae sedis</taxon>
        <taxon>Neocallimastigomycetes</taxon>
        <taxon>Neocallimastigales</taxon>
        <taxon>Neocallimastigaceae</taxon>
        <taxon>Anaeromyces</taxon>
    </lineage>
</organism>
<dbReference type="EMBL" id="MCFG01000152">
    <property type="protein sequence ID" value="ORX80205.1"/>
    <property type="molecule type" value="Genomic_DNA"/>
</dbReference>
<evidence type="ECO:0000256" key="1">
    <source>
        <dbReference type="SAM" id="MobiDB-lite"/>
    </source>
</evidence>
<protein>
    <submittedName>
        <fullName evidence="3">Uncharacterized protein</fullName>
    </submittedName>
</protein>
<dbReference type="OrthoDB" id="10522925at2759"/>
<feature type="transmembrane region" description="Helical" evidence="2">
    <location>
        <begin position="95"/>
        <end position="116"/>
    </location>
</feature>
<proteinExistence type="predicted"/>
<comment type="caution">
    <text evidence="3">The sequence shown here is derived from an EMBL/GenBank/DDBJ whole genome shotgun (WGS) entry which is preliminary data.</text>
</comment>
<feature type="compositionally biased region" description="Low complexity" evidence="1">
    <location>
        <begin position="18"/>
        <end position="28"/>
    </location>
</feature>
<feature type="region of interest" description="Disordered" evidence="1">
    <location>
        <begin position="1"/>
        <end position="32"/>
    </location>
</feature>
<name>A0A1Y1X3F9_9FUNG</name>
<evidence type="ECO:0000313" key="4">
    <source>
        <dbReference type="Proteomes" id="UP000193944"/>
    </source>
</evidence>
<dbReference type="Proteomes" id="UP000193944">
    <property type="component" value="Unassembled WGS sequence"/>
</dbReference>
<keyword evidence="2" id="KW-0812">Transmembrane</keyword>
<dbReference type="AlphaFoldDB" id="A0A1Y1X3F9"/>
<feature type="transmembrane region" description="Helical" evidence="2">
    <location>
        <begin position="189"/>
        <end position="207"/>
    </location>
</feature>